<evidence type="ECO:0000313" key="1">
    <source>
        <dbReference type="EMBL" id="EKX48260.1"/>
    </source>
</evidence>
<reference evidence="3" key="2">
    <citation type="submission" date="2012-11" db="EMBL/GenBank/DDBJ databases">
        <authorList>
            <person name="Kuo A."/>
            <person name="Curtis B.A."/>
            <person name="Tanifuji G."/>
            <person name="Burki F."/>
            <person name="Gruber A."/>
            <person name="Irimia M."/>
            <person name="Maruyama S."/>
            <person name="Arias M.C."/>
            <person name="Ball S.G."/>
            <person name="Gile G.H."/>
            <person name="Hirakawa Y."/>
            <person name="Hopkins J.F."/>
            <person name="Rensing S.A."/>
            <person name="Schmutz J."/>
            <person name="Symeonidi A."/>
            <person name="Elias M."/>
            <person name="Eveleigh R.J."/>
            <person name="Herman E.K."/>
            <person name="Klute M.J."/>
            <person name="Nakayama T."/>
            <person name="Obornik M."/>
            <person name="Reyes-Prieto A."/>
            <person name="Armbrust E.V."/>
            <person name="Aves S.J."/>
            <person name="Beiko R.G."/>
            <person name="Coutinho P."/>
            <person name="Dacks J.B."/>
            <person name="Durnford D.G."/>
            <person name="Fast N.M."/>
            <person name="Green B.R."/>
            <person name="Grisdale C."/>
            <person name="Hempe F."/>
            <person name="Henrissat B."/>
            <person name="Hoppner M.P."/>
            <person name="Ishida K.-I."/>
            <person name="Kim E."/>
            <person name="Koreny L."/>
            <person name="Kroth P.G."/>
            <person name="Liu Y."/>
            <person name="Malik S.-B."/>
            <person name="Maier U.G."/>
            <person name="McRose D."/>
            <person name="Mock T."/>
            <person name="Neilson J.A."/>
            <person name="Onodera N.T."/>
            <person name="Poole A.M."/>
            <person name="Pritham E.J."/>
            <person name="Richards T.A."/>
            <person name="Rocap G."/>
            <person name="Roy S.W."/>
            <person name="Sarai C."/>
            <person name="Schaack S."/>
            <person name="Shirato S."/>
            <person name="Slamovits C.H."/>
            <person name="Spencer D.F."/>
            <person name="Suzuki S."/>
            <person name="Worden A.Z."/>
            <person name="Zauner S."/>
            <person name="Barry K."/>
            <person name="Bell C."/>
            <person name="Bharti A.K."/>
            <person name="Crow J.A."/>
            <person name="Grimwood J."/>
            <person name="Kramer R."/>
            <person name="Lindquist E."/>
            <person name="Lucas S."/>
            <person name="Salamov A."/>
            <person name="McFadden G.I."/>
            <person name="Lane C.E."/>
            <person name="Keeling P.J."/>
            <person name="Gray M.W."/>
            <person name="Grigoriev I.V."/>
            <person name="Archibald J.M."/>
        </authorList>
    </citation>
    <scope>NUCLEOTIDE SEQUENCE</scope>
    <source>
        <strain evidence="3">CCMP2712</strain>
    </source>
</reference>
<dbReference type="AlphaFoldDB" id="L1JJJ7"/>
<dbReference type="KEGG" id="gtt:GUITHDRAFT_105865"/>
<reference evidence="1 3" key="1">
    <citation type="journal article" date="2012" name="Nature">
        <title>Algal genomes reveal evolutionary mosaicism and the fate of nucleomorphs.</title>
        <authorList>
            <consortium name="DOE Joint Genome Institute"/>
            <person name="Curtis B.A."/>
            <person name="Tanifuji G."/>
            <person name="Burki F."/>
            <person name="Gruber A."/>
            <person name="Irimia M."/>
            <person name="Maruyama S."/>
            <person name="Arias M.C."/>
            <person name="Ball S.G."/>
            <person name="Gile G.H."/>
            <person name="Hirakawa Y."/>
            <person name="Hopkins J.F."/>
            <person name="Kuo A."/>
            <person name="Rensing S.A."/>
            <person name="Schmutz J."/>
            <person name="Symeonidi A."/>
            <person name="Elias M."/>
            <person name="Eveleigh R.J."/>
            <person name="Herman E.K."/>
            <person name="Klute M.J."/>
            <person name="Nakayama T."/>
            <person name="Obornik M."/>
            <person name="Reyes-Prieto A."/>
            <person name="Armbrust E.V."/>
            <person name="Aves S.J."/>
            <person name="Beiko R.G."/>
            <person name="Coutinho P."/>
            <person name="Dacks J.B."/>
            <person name="Durnford D.G."/>
            <person name="Fast N.M."/>
            <person name="Green B.R."/>
            <person name="Grisdale C.J."/>
            <person name="Hempel F."/>
            <person name="Henrissat B."/>
            <person name="Hoppner M.P."/>
            <person name="Ishida K."/>
            <person name="Kim E."/>
            <person name="Koreny L."/>
            <person name="Kroth P.G."/>
            <person name="Liu Y."/>
            <person name="Malik S.B."/>
            <person name="Maier U.G."/>
            <person name="McRose D."/>
            <person name="Mock T."/>
            <person name="Neilson J.A."/>
            <person name="Onodera N.T."/>
            <person name="Poole A.M."/>
            <person name="Pritham E.J."/>
            <person name="Richards T.A."/>
            <person name="Rocap G."/>
            <person name="Roy S.W."/>
            <person name="Sarai C."/>
            <person name="Schaack S."/>
            <person name="Shirato S."/>
            <person name="Slamovits C.H."/>
            <person name="Spencer D.F."/>
            <person name="Suzuki S."/>
            <person name="Worden A.Z."/>
            <person name="Zauner S."/>
            <person name="Barry K."/>
            <person name="Bell C."/>
            <person name="Bharti A.K."/>
            <person name="Crow J.A."/>
            <person name="Grimwood J."/>
            <person name="Kramer R."/>
            <person name="Lindquist E."/>
            <person name="Lucas S."/>
            <person name="Salamov A."/>
            <person name="McFadden G.I."/>
            <person name="Lane C.E."/>
            <person name="Keeling P.J."/>
            <person name="Gray M.W."/>
            <person name="Grigoriev I.V."/>
            <person name="Archibald J.M."/>
        </authorList>
    </citation>
    <scope>NUCLEOTIDE SEQUENCE</scope>
    <source>
        <strain evidence="1 3">CCMP2712</strain>
    </source>
</reference>
<accession>L1JJJ7</accession>
<organism evidence="1">
    <name type="scientific">Guillardia theta (strain CCMP2712)</name>
    <name type="common">Cryptophyte</name>
    <dbReference type="NCBI Taxonomy" id="905079"/>
    <lineage>
        <taxon>Eukaryota</taxon>
        <taxon>Cryptophyceae</taxon>
        <taxon>Pyrenomonadales</taxon>
        <taxon>Geminigeraceae</taxon>
        <taxon>Guillardia</taxon>
    </lineage>
</organism>
<dbReference type="HOGENOM" id="CLU_2676304_0_0_1"/>
<gene>
    <name evidence="1" type="ORF">GUITHDRAFT_105865</name>
</gene>
<dbReference type="RefSeq" id="XP_005835240.1">
    <property type="nucleotide sequence ID" value="XM_005835183.1"/>
</dbReference>
<dbReference type="EMBL" id="JH992986">
    <property type="protein sequence ID" value="EKX48260.1"/>
    <property type="molecule type" value="Genomic_DNA"/>
</dbReference>
<keyword evidence="3" id="KW-1185">Reference proteome</keyword>
<reference evidence="2" key="3">
    <citation type="submission" date="2016-03" db="UniProtKB">
        <authorList>
            <consortium name="EnsemblProtists"/>
        </authorList>
    </citation>
    <scope>IDENTIFICATION</scope>
</reference>
<protein>
    <submittedName>
        <fullName evidence="1 2">Uncharacterized protein</fullName>
    </submittedName>
</protein>
<proteinExistence type="predicted"/>
<dbReference type="EnsemblProtists" id="EKX48260">
    <property type="protein sequence ID" value="EKX48260"/>
    <property type="gene ID" value="GUITHDRAFT_105865"/>
</dbReference>
<evidence type="ECO:0000313" key="2">
    <source>
        <dbReference type="EnsemblProtists" id="EKX48260"/>
    </source>
</evidence>
<name>L1JJJ7_GUITC</name>
<dbReference type="PaxDb" id="55529-EKX48260"/>
<dbReference type="Proteomes" id="UP000011087">
    <property type="component" value="Unassembled WGS sequence"/>
</dbReference>
<dbReference type="GeneID" id="17305038"/>
<evidence type="ECO:0000313" key="3">
    <source>
        <dbReference type="Proteomes" id="UP000011087"/>
    </source>
</evidence>
<sequence>MKMIAKTNTLLIMMFEILQRAKRAPELPLAVRECMHNMQVGSVPVSTAQNLCSTDGSTYMTPTSENDRMGLYGYD</sequence>